<accession>A0A9P4TJP9</accession>
<organism evidence="2 3">
    <name type="scientific">Curvularia kusanoi</name>
    <name type="common">Cochliobolus kusanoi</name>
    <dbReference type="NCBI Taxonomy" id="90978"/>
    <lineage>
        <taxon>Eukaryota</taxon>
        <taxon>Fungi</taxon>
        <taxon>Dikarya</taxon>
        <taxon>Ascomycota</taxon>
        <taxon>Pezizomycotina</taxon>
        <taxon>Dothideomycetes</taxon>
        <taxon>Pleosporomycetidae</taxon>
        <taxon>Pleosporales</taxon>
        <taxon>Pleosporineae</taxon>
        <taxon>Pleosporaceae</taxon>
        <taxon>Curvularia</taxon>
    </lineage>
</organism>
<reference evidence="2" key="1">
    <citation type="submission" date="2019-04" db="EMBL/GenBank/DDBJ databases">
        <title>Sequencing of skin fungus with MAO and IRED activity.</title>
        <authorList>
            <person name="Marsaioli A.J."/>
            <person name="Bonatto J.M.C."/>
            <person name="Reis Junior O."/>
        </authorList>
    </citation>
    <scope>NUCLEOTIDE SEQUENCE</scope>
    <source>
        <strain evidence="2">30M1</strain>
    </source>
</reference>
<comment type="caution">
    <text evidence="2">The sequence shown here is derived from an EMBL/GenBank/DDBJ whole genome shotgun (WGS) entry which is preliminary data.</text>
</comment>
<protein>
    <recommendedName>
        <fullName evidence="1">J domain-containing protein</fullName>
    </recommendedName>
</protein>
<dbReference type="Gene3D" id="1.10.287.110">
    <property type="entry name" value="DnaJ domain"/>
    <property type="match status" value="1"/>
</dbReference>
<dbReference type="InterPro" id="IPR001623">
    <property type="entry name" value="DnaJ_domain"/>
</dbReference>
<dbReference type="OrthoDB" id="445556at2759"/>
<feature type="domain" description="J" evidence="1">
    <location>
        <begin position="6"/>
        <end position="85"/>
    </location>
</feature>
<dbReference type="Pfam" id="PF00226">
    <property type="entry name" value="DnaJ"/>
    <property type="match status" value="1"/>
</dbReference>
<dbReference type="InterPro" id="IPR036869">
    <property type="entry name" value="J_dom_sf"/>
</dbReference>
<evidence type="ECO:0000313" key="2">
    <source>
        <dbReference type="EMBL" id="KAF3005898.1"/>
    </source>
</evidence>
<sequence>MAYSKNYYHVLGLSAPGPGSPSLLRPKSADLRRAYRNALLAAHPDKKAAVTSSSVKGGLYSVDDVKEAYAVLDDAARRAEYDNWRGG</sequence>
<dbReference type="PROSITE" id="PS50076">
    <property type="entry name" value="DNAJ_2"/>
    <property type="match status" value="1"/>
</dbReference>
<name>A0A9P4TJP9_CURKU</name>
<dbReference type="AlphaFoldDB" id="A0A9P4TJP9"/>
<evidence type="ECO:0000259" key="1">
    <source>
        <dbReference type="PROSITE" id="PS50076"/>
    </source>
</evidence>
<dbReference type="SUPFAM" id="SSF46565">
    <property type="entry name" value="Chaperone J-domain"/>
    <property type="match status" value="1"/>
</dbReference>
<dbReference type="EMBL" id="SWKU01000006">
    <property type="protein sequence ID" value="KAF3005898.1"/>
    <property type="molecule type" value="Genomic_DNA"/>
</dbReference>
<proteinExistence type="predicted"/>
<gene>
    <name evidence="2" type="ORF">E8E13_009487</name>
</gene>
<evidence type="ECO:0000313" key="3">
    <source>
        <dbReference type="Proteomes" id="UP000801428"/>
    </source>
</evidence>
<keyword evidence="3" id="KW-1185">Reference proteome</keyword>
<dbReference type="Proteomes" id="UP000801428">
    <property type="component" value="Unassembled WGS sequence"/>
</dbReference>